<reference evidence="1 2" key="1">
    <citation type="submission" date="2018-08" db="EMBL/GenBank/DDBJ databases">
        <title>Chitinophagaceae sp. K23C18032701, a novel bacterium isolated from forest soil.</title>
        <authorList>
            <person name="Wang C."/>
        </authorList>
    </citation>
    <scope>NUCLEOTIDE SEQUENCE [LARGE SCALE GENOMIC DNA]</scope>
    <source>
        <strain evidence="1 2">K23C18032701</strain>
    </source>
</reference>
<dbReference type="EMBL" id="QTJU01000004">
    <property type="protein sequence ID" value="RFM27870.1"/>
    <property type="molecule type" value="Genomic_DNA"/>
</dbReference>
<dbReference type="RefSeq" id="WP_116847946.1">
    <property type="nucleotide sequence ID" value="NZ_QTJU01000004.1"/>
</dbReference>
<protein>
    <submittedName>
        <fullName evidence="1">Uncharacterized protein</fullName>
    </submittedName>
</protein>
<comment type="caution">
    <text evidence="1">The sequence shown here is derived from an EMBL/GenBank/DDBJ whole genome shotgun (WGS) entry which is preliminary data.</text>
</comment>
<name>A0A3E1NIW3_9BACT</name>
<evidence type="ECO:0000313" key="2">
    <source>
        <dbReference type="Proteomes" id="UP000261284"/>
    </source>
</evidence>
<evidence type="ECO:0000313" key="1">
    <source>
        <dbReference type="EMBL" id="RFM27870.1"/>
    </source>
</evidence>
<dbReference type="OrthoDB" id="668061at2"/>
<sequence length="189" mass="21134">MSNIIKTLQEKLGYSSFDKIDPNNQQNKSELVQSATTDHFDQAATIATLVGLYKFGTTEDGSRALTQTLPADLLQLLFRDKEEEVIEKVAHYGNQGYEQTEASMTQVAQTAISTMQQETGPDITPEKIRNWLAGQRHNILVYLPPDLNMGDAVNDTSIEDRTNKMEGPVSNLMHAIEDIFAEKDKSKEI</sequence>
<dbReference type="Proteomes" id="UP000261284">
    <property type="component" value="Unassembled WGS sequence"/>
</dbReference>
<keyword evidence="2" id="KW-1185">Reference proteome</keyword>
<organism evidence="1 2">
    <name type="scientific">Deminuibacter soli</name>
    <dbReference type="NCBI Taxonomy" id="2291815"/>
    <lineage>
        <taxon>Bacteria</taxon>
        <taxon>Pseudomonadati</taxon>
        <taxon>Bacteroidota</taxon>
        <taxon>Chitinophagia</taxon>
        <taxon>Chitinophagales</taxon>
        <taxon>Chitinophagaceae</taxon>
        <taxon>Deminuibacter</taxon>
    </lineage>
</organism>
<gene>
    <name evidence="1" type="ORF">DXN05_14350</name>
</gene>
<accession>A0A3E1NIW3</accession>
<proteinExistence type="predicted"/>
<dbReference type="AlphaFoldDB" id="A0A3E1NIW3"/>